<dbReference type="AlphaFoldDB" id="A0A1V2ZZV5"/>
<protein>
    <submittedName>
        <fullName evidence="2">PilZ domain-containing protein</fullName>
    </submittedName>
</protein>
<dbReference type="EMBL" id="MUZR01000013">
    <property type="protein sequence ID" value="OOC10634.1"/>
    <property type="molecule type" value="Genomic_DNA"/>
</dbReference>
<keyword evidence="3" id="KW-1185">Reference proteome</keyword>
<dbReference type="Pfam" id="PF07238">
    <property type="entry name" value="PilZ"/>
    <property type="match status" value="1"/>
</dbReference>
<dbReference type="Gene3D" id="2.40.10.220">
    <property type="entry name" value="predicted glycosyltransferase like domains"/>
    <property type="match status" value="1"/>
</dbReference>
<evidence type="ECO:0000313" key="2">
    <source>
        <dbReference type="EMBL" id="OOC10634.1"/>
    </source>
</evidence>
<organism evidence="2 3">
    <name type="scientific">Thioalkalivibrio halophilus</name>
    <dbReference type="NCBI Taxonomy" id="252474"/>
    <lineage>
        <taxon>Bacteria</taxon>
        <taxon>Pseudomonadati</taxon>
        <taxon>Pseudomonadota</taxon>
        <taxon>Gammaproteobacteria</taxon>
        <taxon>Chromatiales</taxon>
        <taxon>Ectothiorhodospiraceae</taxon>
        <taxon>Thioalkalivibrio</taxon>
    </lineage>
</organism>
<evidence type="ECO:0000259" key="1">
    <source>
        <dbReference type="Pfam" id="PF07238"/>
    </source>
</evidence>
<comment type="caution">
    <text evidence="2">The sequence shown here is derived from an EMBL/GenBank/DDBJ whole genome shotgun (WGS) entry which is preliminary data.</text>
</comment>
<dbReference type="InterPro" id="IPR009875">
    <property type="entry name" value="PilZ_domain"/>
</dbReference>
<evidence type="ECO:0000313" key="3">
    <source>
        <dbReference type="Proteomes" id="UP000189177"/>
    </source>
</evidence>
<feature type="domain" description="PilZ" evidence="1">
    <location>
        <begin position="6"/>
        <end position="100"/>
    </location>
</feature>
<proteinExistence type="predicted"/>
<sequence length="108" mass="12026">MFGEEDRRRDRRIPVGVTGEVYWTGSGQTTRVEIHDLAAGGCALMTGFEVDAGVVVMVTVPSPDPRIENLQRRGRVLRCDSADPDREGRRRWRLAVAFEEEPTGDATP</sequence>
<dbReference type="Proteomes" id="UP000189177">
    <property type="component" value="Unassembled WGS sequence"/>
</dbReference>
<gene>
    <name evidence="2" type="ORF">B1A74_05000</name>
</gene>
<name>A0A1V2ZZV5_9GAMM</name>
<reference evidence="2 3" key="1">
    <citation type="submission" date="2017-02" db="EMBL/GenBank/DDBJ databases">
        <title>Genomic diversity within the haloalkaliphilic genus Thioalkalivibrio.</title>
        <authorList>
            <person name="Ahn A.-C."/>
            <person name="Meier-Kolthoff J."/>
            <person name="Overmars L."/>
            <person name="Richter M."/>
            <person name="Woyke T."/>
            <person name="Sorokin D.Y."/>
            <person name="Muyzer G."/>
        </authorList>
    </citation>
    <scope>NUCLEOTIDE SEQUENCE [LARGE SCALE GENOMIC DNA]</scope>
    <source>
        <strain evidence="2 3">HL17</strain>
    </source>
</reference>
<dbReference type="SUPFAM" id="SSF141371">
    <property type="entry name" value="PilZ domain-like"/>
    <property type="match status" value="1"/>
</dbReference>
<dbReference type="GO" id="GO:0035438">
    <property type="term" value="F:cyclic-di-GMP binding"/>
    <property type="evidence" value="ECO:0007669"/>
    <property type="project" value="InterPro"/>
</dbReference>
<dbReference type="OrthoDB" id="5290589at2"/>
<dbReference type="RefSeq" id="WP_077243950.1">
    <property type="nucleotide sequence ID" value="NZ_MUZR01000013.1"/>
</dbReference>
<accession>A0A1V2ZZV5</accession>
<dbReference type="STRING" id="252474.B1A74_05000"/>